<dbReference type="CDD" id="cd06558">
    <property type="entry name" value="crotonase-like"/>
    <property type="match status" value="1"/>
</dbReference>
<accession>A0A6B2NHA0</accession>
<sequence length="263" mass="27655">MSYDTLTLSVNARGVATLTLNRPERHNALNRAMIDELHHAALTLGADATVRVVVLTGAGRSFCAGGDIGWFRDTLALDRQGRVAESRALAEMLHALDQLPKPLIGRINGAAYGGGTGMIAVCDLAVCDPTARFGLTEVRLGLIPANISPYVVARIGAARARSVMLSGALFGAERAHDIGLVDQIAPEAGLEAAVEAVVAEHLQASASAVAATKRLIAFVESHDIEAAKTYTAEALADAWETPDGRAGIAAFLDKRLPPWRSDT</sequence>
<evidence type="ECO:0000313" key="2">
    <source>
        <dbReference type="EMBL" id="NDW43551.1"/>
    </source>
</evidence>
<dbReference type="EMBL" id="JAAGOX010000002">
    <property type="protein sequence ID" value="NDW43551.1"/>
    <property type="molecule type" value="Genomic_DNA"/>
</dbReference>
<dbReference type="AlphaFoldDB" id="A0A6B2NHA0"/>
<reference evidence="2" key="1">
    <citation type="submission" date="2020-02" db="EMBL/GenBank/DDBJ databases">
        <title>Delineation of the pyrene-degrading pathway in Roseobacter clade bacteria by genomic analysis.</title>
        <authorList>
            <person name="Zhou H."/>
            <person name="Wang H."/>
        </authorList>
    </citation>
    <scope>NUCLEOTIDE SEQUENCE</scope>
    <source>
        <strain evidence="2">PrR005</strain>
    </source>
</reference>
<dbReference type="GO" id="GO:0003824">
    <property type="term" value="F:catalytic activity"/>
    <property type="evidence" value="ECO:0007669"/>
    <property type="project" value="UniProtKB-ARBA"/>
</dbReference>
<dbReference type="PANTHER" id="PTHR42964">
    <property type="entry name" value="ENOYL-COA HYDRATASE"/>
    <property type="match status" value="1"/>
</dbReference>
<dbReference type="NCBIfam" id="NF005675">
    <property type="entry name" value="PRK07468.1"/>
    <property type="match status" value="1"/>
</dbReference>
<organism evidence="2">
    <name type="scientific">Ruegeria sp. PrR005</name>
    <dbReference type="NCBI Taxonomy" id="2706882"/>
    <lineage>
        <taxon>Bacteria</taxon>
        <taxon>Pseudomonadati</taxon>
        <taxon>Pseudomonadota</taxon>
        <taxon>Alphaproteobacteria</taxon>
        <taxon>Rhodobacterales</taxon>
        <taxon>Roseobacteraceae</taxon>
        <taxon>Ruegeria</taxon>
    </lineage>
</organism>
<dbReference type="Pfam" id="PF00378">
    <property type="entry name" value="ECH_1"/>
    <property type="match status" value="1"/>
</dbReference>
<name>A0A6B2NHA0_9RHOB</name>
<dbReference type="InterPro" id="IPR001753">
    <property type="entry name" value="Enoyl-CoA_hydra/iso"/>
</dbReference>
<dbReference type="Gene3D" id="3.90.226.10">
    <property type="entry name" value="2-enoyl-CoA Hydratase, Chain A, domain 1"/>
    <property type="match status" value="1"/>
</dbReference>
<protein>
    <submittedName>
        <fullName evidence="2">Crotonase/enoyl-CoA hydratase family protein</fullName>
    </submittedName>
</protein>
<evidence type="ECO:0000256" key="1">
    <source>
        <dbReference type="ARBA" id="ARBA00005254"/>
    </source>
</evidence>
<proteinExistence type="inferred from homology"/>
<dbReference type="SUPFAM" id="SSF52096">
    <property type="entry name" value="ClpP/crotonase"/>
    <property type="match status" value="1"/>
</dbReference>
<dbReference type="InterPro" id="IPR051683">
    <property type="entry name" value="Enoyl-CoA_Hydratase/Isomerase"/>
</dbReference>
<dbReference type="InterPro" id="IPR029045">
    <property type="entry name" value="ClpP/crotonase-like_dom_sf"/>
</dbReference>
<dbReference type="RefSeq" id="WP_164126916.1">
    <property type="nucleotide sequence ID" value="NZ_JAAGOX010000002.1"/>
</dbReference>
<dbReference type="PANTHER" id="PTHR42964:SF1">
    <property type="entry name" value="POLYKETIDE BIOSYNTHESIS ENOYL-COA HYDRATASE PKSH-RELATED"/>
    <property type="match status" value="1"/>
</dbReference>
<gene>
    <name evidence="2" type="ORF">G0P99_01105</name>
</gene>
<comment type="caution">
    <text evidence="2">The sequence shown here is derived from an EMBL/GenBank/DDBJ whole genome shotgun (WGS) entry which is preliminary data.</text>
</comment>
<comment type="similarity">
    <text evidence="1">Belongs to the enoyl-CoA hydratase/isomerase family.</text>
</comment>